<name>I4B4Y7_TURPD</name>
<dbReference type="InterPro" id="IPR038772">
    <property type="entry name" value="Sph/SMPD2-like"/>
</dbReference>
<dbReference type="Proteomes" id="UP000006048">
    <property type="component" value="Chromosome"/>
</dbReference>
<evidence type="ECO:0000313" key="3">
    <source>
        <dbReference type="Proteomes" id="UP000006048"/>
    </source>
</evidence>
<proteinExistence type="predicted"/>
<dbReference type="Pfam" id="PF03372">
    <property type="entry name" value="Exo_endo_phos"/>
    <property type="match status" value="1"/>
</dbReference>
<dbReference type="RefSeq" id="WP_014802855.1">
    <property type="nucleotide sequence ID" value="NC_018020.1"/>
</dbReference>
<gene>
    <name evidence="2" type="ordered locus">Turpa_1696</name>
</gene>
<dbReference type="PATRIC" id="fig|869212.3.peg.1690"/>
<dbReference type="SUPFAM" id="SSF56219">
    <property type="entry name" value="DNase I-like"/>
    <property type="match status" value="1"/>
</dbReference>
<dbReference type="STRING" id="869212.Turpa_1696"/>
<dbReference type="InterPro" id="IPR005135">
    <property type="entry name" value="Endo/exonuclease/phosphatase"/>
</dbReference>
<dbReference type="OrthoDB" id="7316663at2"/>
<dbReference type="GO" id="GO:0004767">
    <property type="term" value="F:sphingomyelin phosphodiesterase activity"/>
    <property type="evidence" value="ECO:0007669"/>
    <property type="project" value="InterPro"/>
</dbReference>
<evidence type="ECO:0000313" key="2">
    <source>
        <dbReference type="EMBL" id="AFM12344.1"/>
    </source>
</evidence>
<dbReference type="KEGG" id="tpx:Turpa_1696"/>
<evidence type="ECO:0000259" key="1">
    <source>
        <dbReference type="Pfam" id="PF03372"/>
    </source>
</evidence>
<dbReference type="PANTHER" id="PTHR16320">
    <property type="entry name" value="SPHINGOMYELINASE FAMILY MEMBER"/>
    <property type="match status" value="1"/>
</dbReference>
<feature type="domain" description="Endonuclease/exonuclease/phosphatase" evidence="1">
    <location>
        <begin position="6"/>
        <end position="287"/>
    </location>
</feature>
<keyword evidence="2" id="KW-0540">Nuclease</keyword>
<protein>
    <submittedName>
        <fullName evidence="2">Endonuclease/exonuclease/phosphatase</fullName>
    </submittedName>
</protein>
<dbReference type="GO" id="GO:0004519">
    <property type="term" value="F:endonuclease activity"/>
    <property type="evidence" value="ECO:0007669"/>
    <property type="project" value="UniProtKB-KW"/>
</dbReference>
<dbReference type="AlphaFoldDB" id="I4B4Y7"/>
<keyword evidence="2" id="KW-0255">Endonuclease</keyword>
<dbReference type="HOGENOM" id="CLU_939890_0_0_12"/>
<dbReference type="InterPro" id="IPR036691">
    <property type="entry name" value="Endo/exonu/phosph_ase_sf"/>
</dbReference>
<sequence>MKFSVATWNCFGMGQSVLDVITHLRAPFRRRFLSPEVIQECADSDVLCVQELLSRDSQRFFDGLVTKYFPFAVRDHNRFGFLSLRGSGLGVGTRAVKDATVVAVKKATPARFLPFKSRGVSWDRYARKGGLYTQLEFDGQTIDLMTVHLQAGYSIASRRARTAQLAELKAWVTELGSKDRPFIVCGDFNIQGLAAERDGGEYLQLISALDGFTDLGAESDLPTYHPHPEGNPLAHLFEKQGNAQRLDYIFFRPASRNLQLVPSGLRRFFDRPLTSLGEGISSWASDHYGLKATFEI</sequence>
<dbReference type="PANTHER" id="PTHR16320:SF23">
    <property type="entry name" value="SPHINGOMYELINASE C 1"/>
    <property type="match status" value="1"/>
</dbReference>
<dbReference type="EMBL" id="CP002959">
    <property type="protein sequence ID" value="AFM12344.1"/>
    <property type="molecule type" value="Genomic_DNA"/>
</dbReference>
<organism evidence="2 3">
    <name type="scientific">Turneriella parva (strain ATCC BAA-1111 / DSM 21527 / NCTC 11395 / H)</name>
    <name type="common">Leptospira parva</name>
    <dbReference type="NCBI Taxonomy" id="869212"/>
    <lineage>
        <taxon>Bacteria</taxon>
        <taxon>Pseudomonadati</taxon>
        <taxon>Spirochaetota</taxon>
        <taxon>Spirochaetia</taxon>
        <taxon>Leptospirales</taxon>
        <taxon>Leptospiraceae</taxon>
        <taxon>Turneriella</taxon>
    </lineage>
</organism>
<reference evidence="2 3" key="1">
    <citation type="submission" date="2012-06" db="EMBL/GenBank/DDBJ databases">
        <title>The complete chromosome of genome of Turneriella parva DSM 21527.</title>
        <authorList>
            <consortium name="US DOE Joint Genome Institute (JGI-PGF)"/>
            <person name="Lucas S."/>
            <person name="Han J."/>
            <person name="Lapidus A."/>
            <person name="Bruce D."/>
            <person name="Goodwin L."/>
            <person name="Pitluck S."/>
            <person name="Peters L."/>
            <person name="Kyrpides N."/>
            <person name="Mavromatis K."/>
            <person name="Ivanova N."/>
            <person name="Mikhailova N."/>
            <person name="Chertkov O."/>
            <person name="Detter J.C."/>
            <person name="Tapia R."/>
            <person name="Han C."/>
            <person name="Land M."/>
            <person name="Hauser L."/>
            <person name="Markowitz V."/>
            <person name="Cheng J.-F."/>
            <person name="Hugenholtz P."/>
            <person name="Woyke T."/>
            <person name="Wu D."/>
            <person name="Gronow S."/>
            <person name="Wellnitz S."/>
            <person name="Brambilla E."/>
            <person name="Klenk H.-P."/>
            <person name="Eisen J.A."/>
        </authorList>
    </citation>
    <scope>NUCLEOTIDE SEQUENCE [LARGE SCALE GENOMIC DNA]</scope>
    <source>
        <strain evidence="3">ATCC BAA-1111 / DSM 21527 / NCTC 11395 / H</strain>
    </source>
</reference>
<keyword evidence="2" id="KW-0378">Hydrolase</keyword>
<dbReference type="Gene3D" id="3.60.10.10">
    <property type="entry name" value="Endonuclease/exonuclease/phosphatase"/>
    <property type="match status" value="1"/>
</dbReference>
<accession>I4B4Y7</accession>
<keyword evidence="3" id="KW-1185">Reference proteome</keyword>